<dbReference type="Pfam" id="PF03646">
    <property type="entry name" value="FlaG"/>
    <property type="match status" value="1"/>
</dbReference>
<dbReference type="Gene3D" id="3.30.160.170">
    <property type="entry name" value="FlaG-like"/>
    <property type="match status" value="1"/>
</dbReference>
<dbReference type="SUPFAM" id="SSF160214">
    <property type="entry name" value="FlaG-like"/>
    <property type="match status" value="1"/>
</dbReference>
<name>A0A4P7LDT4_9BURK</name>
<dbReference type="InterPro" id="IPR035924">
    <property type="entry name" value="FlaG-like_sf"/>
</dbReference>
<dbReference type="InterPro" id="IPR005186">
    <property type="entry name" value="FlaG"/>
</dbReference>
<organism evidence="2 3">
    <name type="scientific">Cupriavidus oxalaticus</name>
    <dbReference type="NCBI Taxonomy" id="96344"/>
    <lineage>
        <taxon>Bacteria</taxon>
        <taxon>Pseudomonadati</taxon>
        <taxon>Pseudomonadota</taxon>
        <taxon>Betaproteobacteria</taxon>
        <taxon>Burkholderiales</taxon>
        <taxon>Burkholderiaceae</taxon>
        <taxon>Cupriavidus</taxon>
    </lineage>
</organism>
<keyword evidence="2" id="KW-0282">Flagellum</keyword>
<proteinExistence type="predicted"/>
<keyword evidence="2" id="KW-0969">Cilium</keyword>
<dbReference type="PANTHER" id="PTHR37166">
    <property type="entry name" value="PROTEIN FLAG"/>
    <property type="match status" value="1"/>
</dbReference>
<dbReference type="Proteomes" id="UP000295294">
    <property type="component" value="Chromosome 1"/>
</dbReference>
<dbReference type="OrthoDB" id="8565152at2"/>
<dbReference type="PANTHER" id="PTHR37166:SF1">
    <property type="entry name" value="PROTEIN FLAG"/>
    <property type="match status" value="1"/>
</dbReference>
<sequence>MPPFLILNPGKVGLPPEMLSTNDTAAQRTPKPTVAPQALSEAARMSNDSADSAEALAALGELADVLETTSIGLRFEIDEDTNRIITKVIDKETGDLIRQMPTEEVLRIARAMNKLQGLLVTQKA</sequence>
<dbReference type="RefSeq" id="WP_135703264.1">
    <property type="nucleotide sequence ID" value="NZ_CP038634.1"/>
</dbReference>
<evidence type="ECO:0000256" key="1">
    <source>
        <dbReference type="SAM" id="MobiDB-lite"/>
    </source>
</evidence>
<reference evidence="2 3" key="1">
    <citation type="submission" date="2019-03" db="EMBL/GenBank/DDBJ databases">
        <title>Efficiently degradation of phenoxyalkanoic acid herbicides by Cupriavidus oxalaticus strain X32.</title>
        <authorList>
            <person name="Sheng X."/>
        </authorList>
    </citation>
    <scope>NUCLEOTIDE SEQUENCE [LARGE SCALE GENOMIC DNA]</scope>
    <source>
        <strain evidence="2 3">X32</strain>
    </source>
</reference>
<keyword evidence="2" id="KW-0966">Cell projection</keyword>
<accession>A0A4P7LDT4</accession>
<dbReference type="KEGG" id="cox:E0W60_05385"/>
<gene>
    <name evidence="2" type="ORF">E0W60_05385</name>
</gene>
<dbReference type="AlphaFoldDB" id="A0A4P7LDT4"/>
<dbReference type="EMBL" id="CP038634">
    <property type="protein sequence ID" value="QBY50617.1"/>
    <property type="molecule type" value="Genomic_DNA"/>
</dbReference>
<protein>
    <submittedName>
        <fullName evidence="2">Flagellar protein FlaG</fullName>
    </submittedName>
</protein>
<evidence type="ECO:0000313" key="3">
    <source>
        <dbReference type="Proteomes" id="UP000295294"/>
    </source>
</evidence>
<feature type="region of interest" description="Disordered" evidence="1">
    <location>
        <begin position="11"/>
        <end position="33"/>
    </location>
</feature>
<evidence type="ECO:0000313" key="2">
    <source>
        <dbReference type="EMBL" id="QBY50617.1"/>
    </source>
</evidence>